<evidence type="ECO:0000313" key="2">
    <source>
        <dbReference type="Proteomes" id="UP001341840"/>
    </source>
</evidence>
<reference evidence="1 2" key="1">
    <citation type="journal article" date="2023" name="Plants (Basel)">
        <title>Bridging the Gap: Combining Genomics and Transcriptomics Approaches to Understand Stylosanthes scabra, an Orphan Legume from the Brazilian Caatinga.</title>
        <authorList>
            <person name="Ferreira-Neto J.R.C."/>
            <person name="da Silva M.D."/>
            <person name="Binneck E."/>
            <person name="de Melo N.F."/>
            <person name="da Silva R.H."/>
            <person name="de Melo A.L.T.M."/>
            <person name="Pandolfi V."/>
            <person name="Bustamante F.O."/>
            <person name="Brasileiro-Vidal A.C."/>
            <person name="Benko-Iseppon A.M."/>
        </authorList>
    </citation>
    <scope>NUCLEOTIDE SEQUENCE [LARGE SCALE GENOMIC DNA]</scope>
    <source>
        <tissue evidence="1">Leaves</tissue>
    </source>
</reference>
<evidence type="ECO:0000313" key="1">
    <source>
        <dbReference type="EMBL" id="MED6176025.1"/>
    </source>
</evidence>
<proteinExistence type="predicted"/>
<gene>
    <name evidence="1" type="ORF">PIB30_084014</name>
</gene>
<accession>A0ABU6VQW9</accession>
<organism evidence="1 2">
    <name type="scientific">Stylosanthes scabra</name>
    <dbReference type="NCBI Taxonomy" id="79078"/>
    <lineage>
        <taxon>Eukaryota</taxon>
        <taxon>Viridiplantae</taxon>
        <taxon>Streptophyta</taxon>
        <taxon>Embryophyta</taxon>
        <taxon>Tracheophyta</taxon>
        <taxon>Spermatophyta</taxon>
        <taxon>Magnoliopsida</taxon>
        <taxon>eudicotyledons</taxon>
        <taxon>Gunneridae</taxon>
        <taxon>Pentapetalae</taxon>
        <taxon>rosids</taxon>
        <taxon>fabids</taxon>
        <taxon>Fabales</taxon>
        <taxon>Fabaceae</taxon>
        <taxon>Papilionoideae</taxon>
        <taxon>50 kb inversion clade</taxon>
        <taxon>dalbergioids sensu lato</taxon>
        <taxon>Dalbergieae</taxon>
        <taxon>Pterocarpus clade</taxon>
        <taxon>Stylosanthes</taxon>
    </lineage>
</organism>
<name>A0ABU6VQW9_9FABA</name>
<dbReference type="EMBL" id="JASCZI010152384">
    <property type="protein sequence ID" value="MED6176025.1"/>
    <property type="molecule type" value="Genomic_DNA"/>
</dbReference>
<protein>
    <submittedName>
        <fullName evidence="1">Uncharacterized protein</fullName>
    </submittedName>
</protein>
<comment type="caution">
    <text evidence="1">The sequence shown here is derived from an EMBL/GenBank/DDBJ whole genome shotgun (WGS) entry which is preliminary data.</text>
</comment>
<dbReference type="Proteomes" id="UP001341840">
    <property type="component" value="Unassembled WGS sequence"/>
</dbReference>
<feature type="non-terminal residue" evidence="1">
    <location>
        <position position="1"/>
    </location>
</feature>
<keyword evidence="2" id="KW-1185">Reference proteome</keyword>
<sequence>RFWLNNALKQCSSTMLAVDEDETIDVFENGQICYHTKLKMLLVLKQRKEGLRRREREESNAEKEGVCRSVMRKTEKYVMGRVKYSRGGVGLCVVQKLFWFSGVVRWGVVCKGV</sequence>